<dbReference type="AlphaFoldDB" id="A0AAV5P1G4"/>
<dbReference type="Pfam" id="PF13185">
    <property type="entry name" value="GAF_2"/>
    <property type="match status" value="1"/>
</dbReference>
<dbReference type="Proteomes" id="UP000319068">
    <property type="component" value="Chromosome"/>
</dbReference>
<dbReference type="Gene3D" id="3.30.565.10">
    <property type="entry name" value="Histidine kinase-like ATPase, C-terminal domain"/>
    <property type="match status" value="1"/>
</dbReference>
<dbReference type="GO" id="GO:0016791">
    <property type="term" value="F:phosphatase activity"/>
    <property type="evidence" value="ECO:0007669"/>
    <property type="project" value="TreeGrafter"/>
</dbReference>
<gene>
    <name evidence="4" type="ORF">Ccel01_01120</name>
    <name evidence="5" type="ORF">FOG94_03345</name>
</gene>
<dbReference type="Gene3D" id="3.60.40.10">
    <property type="entry name" value="PPM-type phosphatase domain"/>
    <property type="match status" value="1"/>
</dbReference>
<evidence type="ECO:0000313" key="5">
    <source>
        <dbReference type="EMBL" id="QDP74319.1"/>
    </source>
</evidence>
<evidence type="ECO:0000256" key="1">
    <source>
        <dbReference type="ARBA" id="ARBA00022801"/>
    </source>
</evidence>
<accession>A0AAV5P1G4</accession>
<dbReference type="InterPro" id="IPR052016">
    <property type="entry name" value="Bact_Sigma-Reg"/>
</dbReference>
<protein>
    <submittedName>
        <fullName evidence="5">SpoIIE family protein phosphatase</fullName>
    </submittedName>
</protein>
<feature type="domain" description="PPM-type phosphatase" evidence="3">
    <location>
        <begin position="366"/>
        <end position="576"/>
    </location>
</feature>
<dbReference type="InterPro" id="IPR001932">
    <property type="entry name" value="PPM-type_phosphatase-like_dom"/>
</dbReference>
<dbReference type="Gene3D" id="3.30.450.40">
    <property type="match status" value="2"/>
</dbReference>
<evidence type="ECO:0000313" key="6">
    <source>
        <dbReference type="Proteomes" id="UP000319068"/>
    </source>
</evidence>
<dbReference type="InterPro" id="IPR036457">
    <property type="entry name" value="PPM-type-like_dom_sf"/>
</dbReference>
<name>A0AAV5P1G4_CELCE</name>
<dbReference type="SUPFAM" id="SSF81606">
    <property type="entry name" value="PP2C-like"/>
    <property type="match status" value="1"/>
</dbReference>
<dbReference type="PANTHER" id="PTHR43156">
    <property type="entry name" value="STAGE II SPORULATION PROTEIN E-RELATED"/>
    <property type="match status" value="1"/>
</dbReference>
<evidence type="ECO:0000256" key="2">
    <source>
        <dbReference type="SAM" id="MobiDB-lite"/>
    </source>
</evidence>
<dbReference type="EMBL" id="CP041694">
    <property type="protein sequence ID" value="QDP74319.1"/>
    <property type="molecule type" value="Genomic_DNA"/>
</dbReference>
<evidence type="ECO:0000313" key="4">
    <source>
        <dbReference type="EMBL" id="GLY55510.1"/>
    </source>
</evidence>
<dbReference type="PROSITE" id="PS51746">
    <property type="entry name" value="PPM_2"/>
    <property type="match status" value="1"/>
</dbReference>
<dbReference type="InterPro" id="IPR029016">
    <property type="entry name" value="GAF-like_dom_sf"/>
</dbReference>
<dbReference type="CDD" id="cd16936">
    <property type="entry name" value="HATPase_RsbW-like"/>
    <property type="match status" value="1"/>
</dbReference>
<reference evidence="4" key="2">
    <citation type="submission" date="2023-03" db="EMBL/GenBank/DDBJ databases">
        <title>Cellulosimicrobium cellulans NBRC 103059.</title>
        <authorList>
            <person name="Ichikawa N."/>
            <person name="Sato H."/>
            <person name="Tonouchi N."/>
        </authorList>
    </citation>
    <scope>NUCLEOTIDE SEQUENCE</scope>
    <source>
        <strain evidence="4">NBRC 103059</strain>
    </source>
</reference>
<keyword evidence="1" id="KW-0378">Hydrolase</keyword>
<feature type="region of interest" description="Disordered" evidence="2">
    <location>
        <begin position="701"/>
        <end position="738"/>
    </location>
</feature>
<feature type="compositionally biased region" description="Gly residues" evidence="2">
    <location>
        <begin position="712"/>
        <end position="733"/>
    </location>
</feature>
<dbReference type="Proteomes" id="UP001165168">
    <property type="component" value="Unassembled WGS sequence"/>
</dbReference>
<dbReference type="RefSeq" id="WP_143910952.1">
    <property type="nucleotide sequence ID" value="NZ_BSTG01000001.1"/>
</dbReference>
<dbReference type="Pfam" id="PF07228">
    <property type="entry name" value="SpoIIE"/>
    <property type="match status" value="1"/>
</dbReference>
<dbReference type="InterPro" id="IPR003018">
    <property type="entry name" value="GAF"/>
</dbReference>
<evidence type="ECO:0000313" key="7">
    <source>
        <dbReference type="Proteomes" id="UP001165168"/>
    </source>
</evidence>
<dbReference type="SUPFAM" id="SSF55781">
    <property type="entry name" value="GAF domain-like"/>
    <property type="match status" value="2"/>
</dbReference>
<organism evidence="4 7">
    <name type="scientific">Cellulosimicrobium cellulans</name>
    <name type="common">Arthrobacter luteus</name>
    <dbReference type="NCBI Taxonomy" id="1710"/>
    <lineage>
        <taxon>Bacteria</taxon>
        <taxon>Bacillati</taxon>
        <taxon>Actinomycetota</taxon>
        <taxon>Actinomycetes</taxon>
        <taxon>Micrococcales</taxon>
        <taxon>Promicromonosporaceae</taxon>
        <taxon>Cellulosimicrobium</taxon>
    </lineage>
</organism>
<proteinExistence type="predicted"/>
<dbReference type="Pfam" id="PF01590">
    <property type="entry name" value="GAF"/>
    <property type="match status" value="1"/>
</dbReference>
<dbReference type="SMART" id="SM00065">
    <property type="entry name" value="GAF"/>
    <property type="match status" value="2"/>
</dbReference>
<dbReference type="SMART" id="SM00331">
    <property type="entry name" value="PP2C_SIG"/>
    <property type="match status" value="1"/>
</dbReference>
<dbReference type="InterPro" id="IPR036890">
    <property type="entry name" value="HATPase_C_sf"/>
</dbReference>
<sequence>MTDAQAIHELVQAGLAEPASDESFDRFARLVHRQLGVSSALVTLVLDDEAVLPGAHGLPEPYQSARRTPRSHTFCQFVANEARPLVVEDARTVPHLATLRAVDDIGVVAYAGFPIFDPQGRAVGSLCAFDPRPRTWSDDELATLADLASACTSELRLRLARARARRMQRVALAANKRSRLLLELSESFAAATSVRDVAERLAAVGAAIGARYAGLALLDGGGTRLEFTTLDHLEPGVPASFRRMRVDADRAASTAARTREPLFFRDHVQYGERFPEAASLIAPDTVEARSFVPVLADDRLLGVVALAWDTVREFDDDAVKTETTIASYVAHAVERVRLLEERHRVAATLQAAMLTELPPVRGAELAATYASATRTDQVGGDWYDAVVLDDDACVLMIGDVTGHDMRAAAQMGQLRSMLRTFAWCQDEPPAVLLRLLDRANRGLALHSSATAVVVRLDRTPQGFDLTWSNAGHPPPLVLRADGTVDPLESAPDLMLGVLPSTSRHDHRTRLAPGDTLLLYTDGLVERRGTSFAKRLAGLRAVLGEHAGTATSALPDALVRRLVADQRDDVAVLALRVRHTVSRAPAPGRPSVLTRPVEHTSAAIGPARRWVDDVLESCDVSPAVRRVAMLLTSEILTNAVQHGTAPVRAVLEVGHRVVRVGVEDGSTALPRLRSPRPEETGGRGVQFLERCASRWGVDLHDDPAAGSAADSGVAGGGAADGGAADGGAADGGAADGHAADGHAAKTVWFELDLDD</sequence>
<evidence type="ECO:0000259" key="3">
    <source>
        <dbReference type="PROSITE" id="PS51746"/>
    </source>
</evidence>
<reference evidence="5 6" key="1">
    <citation type="submission" date="2019-07" db="EMBL/GenBank/DDBJ databases">
        <title>Complete Genome Sequence and Methylome Analysis of Arthrobacter luteus NEB113.</title>
        <authorList>
            <person name="Fomenkov A."/>
            <person name="Anton B.P."/>
            <person name="Vincze T."/>
            <person name="Roberts R.J."/>
        </authorList>
    </citation>
    <scope>NUCLEOTIDE SEQUENCE [LARGE SCALE GENOMIC DNA]</scope>
    <source>
        <strain evidence="5 6">NEB113</strain>
    </source>
</reference>
<dbReference type="PANTHER" id="PTHR43156:SF2">
    <property type="entry name" value="STAGE II SPORULATION PROTEIN E"/>
    <property type="match status" value="1"/>
</dbReference>
<keyword evidence="6" id="KW-1185">Reference proteome</keyword>
<dbReference type="EMBL" id="BSTG01000001">
    <property type="protein sequence ID" value="GLY55510.1"/>
    <property type="molecule type" value="Genomic_DNA"/>
</dbReference>